<evidence type="ECO:0000256" key="12">
    <source>
        <dbReference type="ARBA" id="ARBA00022777"/>
    </source>
</evidence>
<keyword evidence="9" id="KW-0732">Signal</keyword>
<dbReference type="AlphaFoldDB" id="A0AAP0LNW2"/>
<keyword evidence="13" id="KW-0067">ATP-binding</keyword>
<evidence type="ECO:0000256" key="17">
    <source>
        <dbReference type="ARBA" id="ARBA00023180"/>
    </source>
</evidence>
<feature type="domain" description="Protein kinase" evidence="20">
    <location>
        <begin position="1"/>
        <end position="340"/>
    </location>
</feature>
<dbReference type="FunFam" id="1.10.510.10:FF:000358">
    <property type="entry name" value="Putative leucine-rich repeat receptor-like serine/threonine-protein kinase"/>
    <property type="match status" value="1"/>
</dbReference>
<gene>
    <name evidence="21" type="ORF">WN944_024549</name>
</gene>
<feature type="domain" description="Protein kinase" evidence="20">
    <location>
        <begin position="440"/>
        <end position="730"/>
    </location>
</feature>
<dbReference type="GO" id="GO:0007166">
    <property type="term" value="P:cell surface receptor signaling pathway"/>
    <property type="evidence" value="ECO:0007669"/>
    <property type="project" value="InterPro"/>
</dbReference>
<keyword evidence="17" id="KW-0325">Glycoprotein</keyword>
<dbReference type="PANTHER" id="PTHR27005:SF466">
    <property type="entry name" value="NON-FUNCTIONAL PSEUDOKINASE ZED1-LIKE"/>
    <property type="match status" value="1"/>
</dbReference>
<evidence type="ECO:0000256" key="18">
    <source>
        <dbReference type="ARBA" id="ARBA00047899"/>
    </source>
</evidence>
<evidence type="ECO:0000256" key="10">
    <source>
        <dbReference type="ARBA" id="ARBA00022737"/>
    </source>
</evidence>
<name>A0AAP0LNW2_9ROSI</name>
<evidence type="ECO:0000256" key="11">
    <source>
        <dbReference type="ARBA" id="ARBA00022741"/>
    </source>
</evidence>
<keyword evidence="14" id="KW-1133">Transmembrane helix</keyword>
<protein>
    <recommendedName>
        <fullName evidence="2">non-specific serine/threonine protein kinase</fullName>
        <ecNumber evidence="2">2.7.11.1</ecNumber>
    </recommendedName>
</protein>
<evidence type="ECO:0000256" key="15">
    <source>
        <dbReference type="ARBA" id="ARBA00023136"/>
    </source>
</evidence>
<reference evidence="21 22" key="1">
    <citation type="submission" date="2024-05" db="EMBL/GenBank/DDBJ databases">
        <title>Haplotype-resolved chromosome-level genome assembly of Huyou (Citrus changshanensis).</title>
        <authorList>
            <person name="Miao C."/>
            <person name="Chen W."/>
            <person name="Wu Y."/>
            <person name="Wang L."/>
            <person name="Zhao S."/>
            <person name="Grierson D."/>
            <person name="Xu C."/>
            <person name="Chen K."/>
        </authorList>
    </citation>
    <scope>NUCLEOTIDE SEQUENCE [LARGE SCALE GENOMIC DNA]</scope>
    <source>
        <strain evidence="21">01-14</strain>
        <tissue evidence="21">Leaf</tissue>
    </source>
</reference>
<dbReference type="Pfam" id="PF07714">
    <property type="entry name" value="PK_Tyr_Ser-Thr"/>
    <property type="match status" value="1"/>
</dbReference>
<keyword evidence="11" id="KW-0547">Nucleotide-binding</keyword>
<evidence type="ECO:0000313" key="22">
    <source>
        <dbReference type="Proteomes" id="UP001428341"/>
    </source>
</evidence>
<dbReference type="Gene3D" id="1.10.510.10">
    <property type="entry name" value="Transferase(Phosphotransferase) domain 1"/>
    <property type="match status" value="2"/>
</dbReference>
<comment type="catalytic activity">
    <reaction evidence="18">
        <text>L-threonyl-[protein] + ATP = O-phospho-L-threonyl-[protein] + ADP + H(+)</text>
        <dbReference type="Rhea" id="RHEA:46608"/>
        <dbReference type="Rhea" id="RHEA-COMP:11060"/>
        <dbReference type="Rhea" id="RHEA-COMP:11605"/>
        <dbReference type="ChEBI" id="CHEBI:15378"/>
        <dbReference type="ChEBI" id="CHEBI:30013"/>
        <dbReference type="ChEBI" id="CHEBI:30616"/>
        <dbReference type="ChEBI" id="CHEBI:61977"/>
        <dbReference type="ChEBI" id="CHEBI:456216"/>
        <dbReference type="EC" id="2.7.11.1"/>
    </reaction>
</comment>
<evidence type="ECO:0000256" key="13">
    <source>
        <dbReference type="ARBA" id="ARBA00022840"/>
    </source>
</evidence>
<dbReference type="EMBL" id="JBCGBO010000024">
    <property type="protein sequence ID" value="KAK9181412.1"/>
    <property type="molecule type" value="Genomic_DNA"/>
</dbReference>
<dbReference type="Pfam" id="PF00069">
    <property type="entry name" value="Pkinase"/>
    <property type="match status" value="1"/>
</dbReference>
<dbReference type="SUPFAM" id="SSF56112">
    <property type="entry name" value="Protein kinase-like (PK-like)"/>
    <property type="match status" value="2"/>
</dbReference>
<keyword evidence="10" id="KW-0677">Repeat</keyword>
<evidence type="ECO:0000256" key="3">
    <source>
        <dbReference type="ARBA" id="ARBA00022475"/>
    </source>
</evidence>
<proteinExistence type="predicted"/>
<dbReference type="PROSITE" id="PS50011">
    <property type="entry name" value="PROTEIN_KINASE_DOM"/>
    <property type="match status" value="2"/>
</dbReference>
<dbReference type="InterPro" id="IPR011009">
    <property type="entry name" value="Kinase-like_dom_sf"/>
</dbReference>
<evidence type="ECO:0000256" key="4">
    <source>
        <dbReference type="ARBA" id="ARBA00022527"/>
    </source>
</evidence>
<dbReference type="PANTHER" id="PTHR27005">
    <property type="entry name" value="WALL-ASSOCIATED RECEPTOR KINASE-LIKE 21"/>
    <property type="match status" value="1"/>
</dbReference>
<evidence type="ECO:0000256" key="16">
    <source>
        <dbReference type="ARBA" id="ARBA00023170"/>
    </source>
</evidence>
<evidence type="ECO:0000256" key="5">
    <source>
        <dbReference type="ARBA" id="ARBA00022553"/>
    </source>
</evidence>
<keyword evidence="6" id="KW-0433">Leucine-rich repeat</keyword>
<keyword evidence="3" id="KW-1003">Cell membrane</keyword>
<comment type="catalytic activity">
    <reaction evidence="19">
        <text>L-seryl-[protein] + ATP = O-phospho-L-seryl-[protein] + ADP + H(+)</text>
        <dbReference type="Rhea" id="RHEA:17989"/>
        <dbReference type="Rhea" id="RHEA-COMP:9863"/>
        <dbReference type="Rhea" id="RHEA-COMP:11604"/>
        <dbReference type="ChEBI" id="CHEBI:15378"/>
        <dbReference type="ChEBI" id="CHEBI:29999"/>
        <dbReference type="ChEBI" id="CHEBI:30616"/>
        <dbReference type="ChEBI" id="CHEBI:83421"/>
        <dbReference type="ChEBI" id="CHEBI:456216"/>
        <dbReference type="EC" id="2.7.11.1"/>
    </reaction>
</comment>
<dbReference type="InterPro" id="IPR001245">
    <property type="entry name" value="Ser-Thr/Tyr_kinase_cat_dom"/>
</dbReference>
<dbReference type="InterPro" id="IPR045274">
    <property type="entry name" value="WAK-like"/>
</dbReference>
<dbReference type="GO" id="GO:0005886">
    <property type="term" value="C:plasma membrane"/>
    <property type="evidence" value="ECO:0007669"/>
    <property type="project" value="UniProtKB-SubCell"/>
</dbReference>
<evidence type="ECO:0000313" key="21">
    <source>
        <dbReference type="EMBL" id="KAK9181412.1"/>
    </source>
</evidence>
<keyword evidence="7" id="KW-0808">Transferase</keyword>
<evidence type="ECO:0000256" key="14">
    <source>
        <dbReference type="ARBA" id="ARBA00022989"/>
    </source>
</evidence>
<dbReference type="Proteomes" id="UP001428341">
    <property type="component" value="Unassembled WGS sequence"/>
</dbReference>
<keyword evidence="16" id="KW-0675">Receptor</keyword>
<dbReference type="InterPro" id="IPR000719">
    <property type="entry name" value="Prot_kinase_dom"/>
</dbReference>
<evidence type="ECO:0000256" key="2">
    <source>
        <dbReference type="ARBA" id="ARBA00012513"/>
    </source>
</evidence>
<evidence type="ECO:0000256" key="6">
    <source>
        <dbReference type="ARBA" id="ARBA00022614"/>
    </source>
</evidence>
<evidence type="ECO:0000256" key="8">
    <source>
        <dbReference type="ARBA" id="ARBA00022692"/>
    </source>
</evidence>
<sequence length="733" mass="84322">MISLFRRRNNEEKEKNTRFLRNGKILLERLIRSCNGKQNPIRGYSAEELKAATNNYDQRQVMAYDDDFKLYKGFLQDRPVSVMCFLGHNSKWAEEYCYNNIVFASQMSHKNVLKLIGCCLETEIPTLVFESVESGSLDYRIRRRSRPHFKPLLLAHRLKIAMEIANAVAYLHIGLRRPVVFRDIKLSHVLLDEQNVAKLYDFSASKSIPEGETHIKDAVLMGTAGFVAPEYMMTAYSNEKCDVFSFGMLLLELLTGKAIHSLAHTAQDDGFFLLHYVKNHVENNRLQEIVDSVVVEDRSFPGKEPQLLAFVLLIFECVSESPADRPTMMDVAKQLRRMYLSLDTFAMGIANDVAYFHIGFSRPVAFGDIIISSSHISYLHTIANSRELSKFRLRIFVILTGTMNWFLRKTKNQEKVDKKTFLRNGKILLEKFIISCDGKRNPIRSFSAGELKIATNNYNGHQVIASEHYKLYKGFLENRPISVMKFGDNYSENGENFCFNNIVFAAQMNHRNILKLIGCCLETEIPILVFEFVEYGTLADRICSPHGPHLEPLLWRHRLKIAMEIGNAMAYIHIGFRRPIVFKDIKLSQILFDEYNVAKLSDFSESEYIPEGETHVTSHMLTRTKRYLAPEYILTGLCNEKTDVFCFGMLLLELLTGRRDNILLEHVKKHVENNRLGEIVDPIVVEDKSCPEKEQQLQALFQLIFECVNESAGDRPTMVYAAKQLRQMYLSAV</sequence>
<dbReference type="EC" id="2.7.11.1" evidence="2"/>
<evidence type="ECO:0000256" key="1">
    <source>
        <dbReference type="ARBA" id="ARBA00004162"/>
    </source>
</evidence>
<dbReference type="GO" id="GO:0004674">
    <property type="term" value="F:protein serine/threonine kinase activity"/>
    <property type="evidence" value="ECO:0007669"/>
    <property type="project" value="UniProtKB-KW"/>
</dbReference>
<keyword evidence="5" id="KW-0597">Phosphoprotein</keyword>
<keyword evidence="4" id="KW-0723">Serine/threonine-protein kinase</keyword>
<evidence type="ECO:0000256" key="19">
    <source>
        <dbReference type="ARBA" id="ARBA00048679"/>
    </source>
</evidence>
<keyword evidence="12" id="KW-0418">Kinase</keyword>
<comment type="subcellular location">
    <subcellularLocation>
        <location evidence="1">Cell membrane</location>
        <topology evidence="1">Single-pass membrane protein</topology>
    </subcellularLocation>
</comment>
<organism evidence="21 22">
    <name type="scientific">Citrus x changshan-huyou</name>
    <dbReference type="NCBI Taxonomy" id="2935761"/>
    <lineage>
        <taxon>Eukaryota</taxon>
        <taxon>Viridiplantae</taxon>
        <taxon>Streptophyta</taxon>
        <taxon>Embryophyta</taxon>
        <taxon>Tracheophyta</taxon>
        <taxon>Spermatophyta</taxon>
        <taxon>Magnoliopsida</taxon>
        <taxon>eudicotyledons</taxon>
        <taxon>Gunneridae</taxon>
        <taxon>Pentapetalae</taxon>
        <taxon>rosids</taxon>
        <taxon>malvids</taxon>
        <taxon>Sapindales</taxon>
        <taxon>Rutaceae</taxon>
        <taxon>Aurantioideae</taxon>
        <taxon>Citrus</taxon>
    </lineage>
</organism>
<accession>A0AAP0LNW2</accession>
<evidence type="ECO:0000256" key="7">
    <source>
        <dbReference type="ARBA" id="ARBA00022679"/>
    </source>
</evidence>
<comment type="caution">
    <text evidence="21">The sequence shown here is derived from an EMBL/GenBank/DDBJ whole genome shotgun (WGS) entry which is preliminary data.</text>
</comment>
<dbReference type="GO" id="GO:0005524">
    <property type="term" value="F:ATP binding"/>
    <property type="evidence" value="ECO:0007669"/>
    <property type="project" value="UniProtKB-KW"/>
</dbReference>
<keyword evidence="22" id="KW-1185">Reference proteome</keyword>
<evidence type="ECO:0000259" key="20">
    <source>
        <dbReference type="PROSITE" id="PS50011"/>
    </source>
</evidence>
<dbReference type="Gene3D" id="3.30.200.20">
    <property type="entry name" value="Phosphorylase Kinase, domain 1"/>
    <property type="match status" value="2"/>
</dbReference>
<keyword evidence="15" id="KW-0472">Membrane</keyword>
<keyword evidence="8" id="KW-0812">Transmembrane</keyword>
<evidence type="ECO:0000256" key="9">
    <source>
        <dbReference type="ARBA" id="ARBA00022729"/>
    </source>
</evidence>